<gene>
    <name evidence="1" type="ORF">FSP39_018315</name>
</gene>
<accession>A0AA88YPY4</accession>
<evidence type="ECO:0000313" key="2">
    <source>
        <dbReference type="Proteomes" id="UP001186944"/>
    </source>
</evidence>
<organism evidence="1 2">
    <name type="scientific">Pinctada imbricata</name>
    <name type="common">Atlantic pearl-oyster</name>
    <name type="synonym">Pinctada martensii</name>
    <dbReference type="NCBI Taxonomy" id="66713"/>
    <lineage>
        <taxon>Eukaryota</taxon>
        <taxon>Metazoa</taxon>
        <taxon>Spiralia</taxon>
        <taxon>Lophotrochozoa</taxon>
        <taxon>Mollusca</taxon>
        <taxon>Bivalvia</taxon>
        <taxon>Autobranchia</taxon>
        <taxon>Pteriomorphia</taxon>
        <taxon>Pterioida</taxon>
        <taxon>Pterioidea</taxon>
        <taxon>Pteriidae</taxon>
        <taxon>Pinctada</taxon>
    </lineage>
</organism>
<dbReference type="Proteomes" id="UP001186944">
    <property type="component" value="Unassembled WGS sequence"/>
</dbReference>
<reference evidence="1" key="1">
    <citation type="submission" date="2019-08" db="EMBL/GenBank/DDBJ databases">
        <title>The improved chromosome-level genome for the pearl oyster Pinctada fucata martensii using PacBio sequencing and Hi-C.</title>
        <authorList>
            <person name="Zheng Z."/>
        </authorList>
    </citation>
    <scope>NUCLEOTIDE SEQUENCE</scope>
    <source>
        <strain evidence="1">ZZ-2019</strain>
        <tissue evidence="1">Adductor muscle</tissue>
    </source>
</reference>
<sequence length="125" mass="14180">MNERFGKKDLPHIIRRQLQDVHQSTDETLEEFAEKVREMATDGYPDTPDHFIQTVAVDAFLKGCSNKHAALTALDKNPTSLDEAAQFLKSAVTNQRLILGNRKTEIKRVTFENSESDSDDEKPSF</sequence>
<evidence type="ECO:0000313" key="1">
    <source>
        <dbReference type="EMBL" id="KAK3105154.1"/>
    </source>
</evidence>
<dbReference type="AlphaFoldDB" id="A0AA88YPY4"/>
<dbReference type="EMBL" id="VSWD01000004">
    <property type="protein sequence ID" value="KAK3105154.1"/>
    <property type="molecule type" value="Genomic_DNA"/>
</dbReference>
<keyword evidence="2" id="KW-1185">Reference proteome</keyword>
<proteinExistence type="predicted"/>
<name>A0AA88YPY4_PINIB</name>
<protein>
    <submittedName>
        <fullName evidence="1">Uncharacterized protein</fullName>
    </submittedName>
</protein>
<comment type="caution">
    <text evidence="1">The sequence shown here is derived from an EMBL/GenBank/DDBJ whole genome shotgun (WGS) entry which is preliminary data.</text>
</comment>